<keyword evidence="4" id="KW-0808">Transferase</keyword>
<evidence type="ECO:0000256" key="9">
    <source>
        <dbReference type="ARBA" id="ARBA00022989"/>
    </source>
</evidence>
<evidence type="ECO:0000256" key="7">
    <source>
        <dbReference type="ARBA" id="ARBA00022777"/>
    </source>
</evidence>
<keyword evidence="11 13" id="KW-0472">Membrane</keyword>
<dbReference type="SUPFAM" id="SSF158472">
    <property type="entry name" value="HAMP domain-like"/>
    <property type="match status" value="1"/>
</dbReference>
<protein>
    <submittedName>
        <fullName evidence="15">Sensor histidine kinase</fullName>
    </submittedName>
</protein>
<dbReference type="AlphaFoldDB" id="A0A412AZR0"/>
<dbReference type="GO" id="GO:0005524">
    <property type="term" value="F:ATP binding"/>
    <property type="evidence" value="ECO:0007669"/>
    <property type="project" value="UniProtKB-KW"/>
</dbReference>
<gene>
    <name evidence="15" type="ORF">DWY99_02470</name>
</gene>
<dbReference type="CDD" id="cd06225">
    <property type="entry name" value="HAMP"/>
    <property type="match status" value="1"/>
</dbReference>
<dbReference type="GO" id="GO:0000155">
    <property type="term" value="F:phosphorelay sensor kinase activity"/>
    <property type="evidence" value="ECO:0007669"/>
    <property type="project" value="InterPro"/>
</dbReference>
<dbReference type="PANTHER" id="PTHR34220">
    <property type="entry name" value="SENSOR HISTIDINE KINASE YPDA"/>
    <property type="match status" value="1"/>
</dbReference>
<evidence type="ECO:0000256" key="3">
    <source>
        <dbReference type="ARBA" id="ARBA00022553"/>
    </source>
</evidence>
<dbReference type="InterPro" id="IPR003660">
    <property type="entry name" value="HAMP_dom"/>
</dbReference>
<evidence type="ECO:0000256" key="1">
    <source>
        <dbReference type="ARBA" id="ARBA00004651"/>
    </source>
</evidence>
<name>A0A412AZR0_9FIRM</name>
<evidence type="ECO:0000256" key="4">
    <source>
        <dbReference type="ARBA" id="ARBA00022679"/>
    </source>
</evidence>
<evidence type="ECO:0000256" key="2">
    <source>
        <dbReference type="ARBA" id="ARBA00022475"/>
    </source>
</evidence>
<sequence>MGLPACFAILQAGSLFQLWSTVIRKAVEWLFQNMSIRVKLLISYLCVTLIPIIVFGMIMTSWLRENTMEKAIQEARDSSARVEERIQSLLSTVNEVSNQLCVDEELYQIATTQFESPVECIEALNDYKTFQEYENTYPEIDVIKFYVQNDTLLNSGHFINPGTRDLHSLWYSQAKRNNGKVQWWYMSDESYSDSRLALIRSLYNYDGEFVGVVKIYISNRALLQILEQENFDSFLITNYKEAIGTKASEDLKASVEKVESSRTPVDQFVADNGVEYRLIASSFSGVNDEGEFKIVSVFPVEDILKNVQRVEQIAILIIFASVLISCIIIFIITYFLCYRISQISENVHMVASGVFNNLVEIKGNDEVGQLSQDLEVMAGKLQNLIAAVKTAEKQKSEMQLQQKDIQFKMLVSQINPHFLFNTLESIRMSALVEGARESAEMVKLLGKLLRSSIEINSVEILLKDEIATAESYLKIQSFRYRKRLEYTIDTGAVNDGYKVIPYILQPIVENSIIHGMEEQRKETTIALKAYFQDEKLVLEVTDNGVGMTEEKLQELRELLEVPLGSTSTHIGMRNVHQRIRFYYGSEYGLEIQSEYKVGTVVKICLPGVLS</sequence>
<keyword evidence="7 15" id="KW-0418">Kinase</keyword>
<evidence type="ECO:0000313" key="15">
    <source>
        <dbReference type="EMBL" id="RGQ43676.1"/>
    </source>
</evidence>
<dbReference type="EMBL" id="QRTC01000005">
    <property type="protein sequence ID" value="RGQ43676.1"/>
    <property type="molecule type" value="Genomic_DNA"/>
</dbReference>
<evidence type="ECO:0000313" key="16">
    <source>
        <dbReference type="Proteomes" id="UP000284751"/>
    </source>
</evidence>
<keyword evidence="9 13" id="KW-1133">Transmembrane helix</keyword>
<feature type="coiled-coil region" evidence="12">
    <location>
        <begin position="374"/>
        <end position="401"/>
    </location>
</feature>
<dbReference type="InterPro" id="IPR003594">
    <property type="entry name" value="HATPase_dom"/>
</dbReference>
<evidence type="ECO:0000256" key="11">
    <source>
        <dbReference type="ARBA" id="ARBA00023136"/>
    </source>
</evidence>
<evidence type="ECO:0000259" key="14">
    <source>
        <dbReference type="PROSITE" id="PS50885"/>
    </source>
</evidence>
<keyword evidence="10" id="KW-0902">Two-component regulatory system</keyword>
<organism evidence="15 16">
    <name type="scientific">[Clostridium] leptum</name>
    <dbReference type="NCBI Taxonomy" id="1535"/>
    <lineage>
        <taxon>Bacteria</taxon>
        <taxon>Bacillati</taxon>
        <taxon>Bacillota</taxon>
        <taxon>Clostridia</taxon>
        <taxon>Eubacteriales</taxon>
        <taxon>Oscillospiraceae</taxon>
        <taxon>Oscillospiraceae incertae sedis</taxon>
    </lineage>
</organism>
<evidence type="ECO:0000256" key="8">
    <source>
        <dbReference type="ARBA" id="ARBA00022840"/>
    </source>
</evidence>
<dbReference type="Gene3D" id="3.30.565.10">
    <property type="entry name" value="Histidine kinase-like ATPase, C-terminal domain"/>
    <property type="match status" value="1"/>
</dbReference>
<keyword evidence="5 13" id="KW-0812">Transmembrane</keyword>
<keyword evidence="2" id="KW-1003">Cell membrane</keyword>
<dbReference type="SMART" id="SM00304">
    <property type="entry name" value="HAMP"/>
    <property type="match status" value="1"/>
</dbReference>
<feature type="coiled-coil region" evidence="12">
    <location>
        <begin position="65"/>
        <end position="99"/>
    </location>
</feature>
<dbReference type="InterPro" id="IPR036890">
    <property type="entry name" value="HATPase_C_sf"/>
</dbReference>
<dbReference type="SMART" id="SM00387">
    <property type="entry name" value="HATPase_c"/>
    <property type="match status" value="1"/>
</dbReference>
<feature type="transmembrane region" description="Helical" evidence="13">
    <location>
        <begin position="313"/>
        <end position="336"/>
    </location>
</feature>
<dbReference type="InterPro" id="IPR010559">
    <property type="entry name" value="Sig_transdc_His_kin_internal"/>
</dbReference>
<comment type="subcellular location">
    <subcellularLocation>
        <location evidence="1">Cell membrane</location>
        <topology evidence="1">Multi-pass membrane protein</topology>
    </subcellularLocation>
</comment>
<evidence type="ECO:0000256" key="13">
    <source>
        <dbReference type="SAM" id="Phobius"/>
    </source>
</evidence>
<dbReference type="Pfam" id="PF02518">
    <property type="entry name" value="HATPase_c"/>
    <property type="match status" value="1"/>
</dbReference>
<feature type="transmembrane region" description="Helical" evidence="13">
    <location>
        <begin position="40"/>
        <end position="63"/>
    </location>
</feature>
<reference evidence="15 16" key="1">
    <citation type="submission" date="2018-08" db="EMBL/GenBank/DDBJ databases">
        <title>A genome reference for cultivated species of the human gut microbiota.</title>
        <authorList>
            <person name="Zou Y."/>
            <person name="Xue W."/>
            <person name="Luo G."/>
        </authorList>
    </citation>
    <scope>NUCLEOTIDE SEQUENCE [LARGE SCALE GENOMIC DNA]</scope>
    <source>
        <strain evidence="15 16">AF28-26</strain>
    </source>
</reference>
<dbReference type="SUPFAM" id="SSF55874">
    <property type="entry name" value="ATPase domain of HSP90 chaperone/DNA topoisomerase II/histidine kinase"/>
    <property type="match status" value="1"/>
</dbReference>
<dbReference type="Proteomes" id="UP000284751">
    <property type="component" value="Unassembled WGS sequence"/>
</dbReference>
<keyword evidence="6" id="KW-0547">Nucleotide-binding</keyword>
<dbReference type="GO" id="GO:0005886">
    <property type="term" value="C:plasma membrane"/>
    <property type="evidence" value="ECO:0007669"/>
    <property type="project" value="UniProtKB-SubCell"/>
</dbReference>
<dbReference type="Pfam" id="PF00672">
    <property type="entry name" value="HAMP"/>
    <property type="match status" value="1"/>
</dbReference>
<evidence type="ECO:0000256" key="12">
    <source>
        <dbReference type="SAM" id="Coils"/>
    </source>
</evidence>
<keyword evidence="12" id="KW-0175">Coiled coil</keyword>
<evidence type="ECO:0000256" key="5">
    <source>
        <dbReference type="ARBA" id="ARBA00022692"/>
    </source>
</evidence>
<proteinExistence type="predicted"/>
<comment type="caution">
    <text evidence="15">The sequence shown here is derived from an EMBL/GenBank/DDBJ whole genome shotgun (WGS) entry which is preliminary data.</text>
</comment>
<evidence type="ECO:0000256" key="10">
    <source>
        <dbReference type="ARBA" id="ARBA00023012"/>
    </source>
</evidence>
<dbReference type="Gene3D" id="6.10.340.10">
    <property type="match status" value="1"/>
</dbReference>
<feature type="domain" description="HAMP" evidence="14">
    <location>
        <begin position="339"/>
        <end position="386"/>
    </location>
</feature>
<dbReference type="PANTHER" id="PTHR34220:SF11">
    <property type="entry name" value="SENSOR PROTEIN KINASE HPTS"/>
    <property type="match status" value="1"/>
</dbReference>
<dbReference type="Pfam" id="PF06580">
    <property type="entry name" value="His_kinase"/>
    <property type="match status" value="1"/>
</dbReference>
<evidence type="ECO:0000256" key="6">
    <source>
        <dbReference type="ARBA" id="ARBA00022741"/>
    </source>
</evidence>
<dbReference type="InterPro" id="IPR050640">
    <property type="entry name" value="Bact_2-comp_sensor_kinase"/>
</dbReference>
<keyword evidence="3" id="KW-0597">Phosphoprotein</keyword>
<dbReference type="PROSITE" id="PS50885">
    <property type="entry name" value="HAMP"/>
    <property type="match status" value="1"/>
</dbReference>
<keyword evidence="8" id="KW-0067">ATP-binding</keyword>
<accession>A0A412AZR0</accession>